<dbReference type="AlphaFoldDB" id="A0A2M8P2I6"/>
<evidence type="ECO:0000259" key="1">
    <source>
        <dbReference type="PROSITE" id="PS50234"/>
    </source>
</evidence>
<dbReference type="SMART" id="SM00327">
    <property type="entry name" value="VWA"/>
    <property type="match status" value="1"/>
</dbReference>
<sequence length="172" mass="18259">MPEPLYVYVLLDHSASMSGTALEALRQGAQVLLSALESYNGRPIQAALIAYESAPTAVMALQPAHSELFHADANLILATLEPAGTSNLGRALRRLAADLPSDVSTVLYLFTDGGFTDDWQAALAEVRPRLKRFYAVACGMSADRAALSVADQVLSVGDLTADTLLATLRAIK</sequence>
<gene>
    <name evidence="2" type="ORF">CUN51_02180</name>
</gene>
<dbReference type="EMBL" id="PGTK01000002">
    <property type="protein sequence ID" value="PJF31771.1"/>
    <property type="molecule type" value="Genomic_DNA"/>
</dbReference>
<dbReference type="Gene3D" id="3.40.50.410">
    <property type="entry name" value="von Willebrand factor, type A domain"/>
    <property type="match status" value="1"/>
</dbReference>
<dbReference type="Proteomes" id="UP000228921">
    <property type="component" value="Unassembled WGS sequence"/>
</dbReference>
<name>A0A2M8P2I6_9CHLR</name>
<dbReference type="PROSITE" id="PS50234">
    <property type="entry name" value="VWFA"/>
    <property type="match status" value="1"/>
</dbReference>
<evidence type="ECO:0000313" key="3">
    <source>
        <dbReference type="Proteomes" id="UP000228921"/>
    </source>
</evidence>
<organism evidence="2 3">
    <name type="scientific">Candidatus Thermofonsia Clade 1 bacterium</name>
    <dbReference type="NCBI Taxonomy" id="2364210"/>
    <lineage>
        <taxon>Bacteria</taxon>
        <taxon>Bacillati</taxon>
        <taxon>Chloroflexota</taxon>
        <taxon>Candidatus Thermofontia</taxon>
        <taxon>Candidatus Thermofonsia Clade 1</taxon>
    </lineage>
</organism>
<protein>
    <recommendedName>
        <fullName evidence="1">VWFA domain-containing protein</fullName>
    </recommendedName>
</protein>
<proteinExistence type="predicted"/>
<accession>A0A2M8P2I6</accession>
<dbReference type="Pfam" id="PF00092">
    <property type="entry name" value="VWA"/>
    <property type="match status" value="1"/>
</dbReference>
<dbReference type="InterPro" id="IPR036465">
    <property type="entry name" value="vWFA_dom_sf"/>
</dbReference>
<dbReference type="SUPFAM" id="SSF53300">
    <property type="entry name" value="vWA-like"/>
    <property type="match status" value="1"/>
</dbReference>
<reference evidence="2 3" key="1">
    <citation type="submission" date="2017-11" db="EMBL/GenBank/DDBJ databases">
        <title>Evolution of Phototrophy in the Chloroflexi Phylum Driven by Horizontal Gene Transfer.</title>
        <authorList>
            <person name="Ward L.M."/>
            <person name="Hemp J."/>
            <person name="Shih P.M."/>
            <person name="Mcglynn S.E."/>
            <person name="Fischer W."/>
        </authorList>
    </citation>
    <scope>NUCLEOTIDE SEQUENCE [LARGE SCALE GENOMIC DNA]</scope>
    <source>
        <strain evidence="2">CP2_2F</strain>
    </source>
</reference>
<feature type="domain" description="VWFA" evidence="1">
    <location>
        <begin position="6"/>
        <end position="172"/>
    </location>
</feature>
<comment type="caution">
    <text evidence="2">The sequence shown here is derived from an EMBL/GenBank/DDBJ whole genome shotgun (WGS) entry which is preliminary data.</text>
</comment>
<dbReference type="InterPro" id="IPR002035">
    <property type="entry name" value="VWF_A"/>
</dbReference>
<evidence type="ECO:0000313" key="2">
    <source>
        <dbReference type="EMBL" id="PJF31771.1"/>
    </source>
</evidence>